<organism evidence="2 3">
    <name type="scientific">Mycobacterium kansasii</name>
    <dbReference type="NCBI Taxonomy" id="1768"/>
    <lineage>
        <taxon>Bacteria</taxon>
        <taxon>Bacillati</taxon>
        <taxon>Actinomycetota</taxon>
        <taxon>Actinomycetes</taxon>
        <taxon>Mycobacteriales</taxon>
        <taxon>Mycobacteriaceae</taxon>
        <taxon>Mycobacterium</taxon>
    </lineage>
</organism>
<evidence type="ECO:0000313" key="3">
    <source>
        <dbReference type="Proteomes" id="UP000189229"/>
    </source>
</evidence>
<comment type="caution">
    <text evidence="2">The sequence shown here is derived from an EMBL/GenBank/DDBJ whole genome shotgun (WGS) entry which is preliminary data.</text>
</comment>
<name>A0A1V3XBR2_MYCKA</name>
<sequence length="58" mass="6281">MAGLGGNNFAEPIRRPRGGVDDFPAQARLFDRQYDLMRYAGYGGINGAQGFVATHHIG</sequence>
<feature type="region of interest" description="Disordered" evidence="1">
    <location>
        <begin position="1"/>
        <end position="22"/>
    </location>
</feature>
<reference evidence="2 3" key="1">
    <citation type="submission" date="2017-02" db="EMBL/GenBank/DDBJ databases">
        <title>Complete genome sequences of Mycobacterium kansasii strains isolated from rhesus macaques.</title>
        <authorList>
            <person name="Panda A."/>
            <person name="Nagaraj S."/>
            <person name="Zhao X."/>
            <person name="Tettelin H."/>
            <person name="Detolla L.J."/>
        </authorList>
    </citation>
    <scope>NUCLEOTIDE SEQUENCE [LARGE SCALE GENOMIC DNA]</scope>
    <source>
        <strain evidence="2 3">11-3813</strain>
    </source>
</reference>
<proteinExistence type="predicted"/>
<dbReference type="Proteomes" id="UP000189229">
    <property type="component" value="Unassembled WGS sequence"/>
</dbReference>
<dbReference type="EMBL" id="MVBM01000003">
    <property type="protein sequence ID" value="OOK76540.1"/>
    <property type="molecule type" value="Genomic_DNA"/>
</dbReference>
<protein>
    <submittedName>
        <fullName evidence="2">Uncharacterized protein</fullName>
    </submittedName>
</protein>
<evidence type="ECO:0000313" key="2">
    <source>
        <dbReference type="EMBL" id="OOK76540.1"/>
    </source>
</evidence>
<gene>
    <name evidence="2" type="ORF">BZL30_3389</name>
</gene>
<evidence type="ECO:0000256" key="1">
    <source>
        <dbReference type="SAM" id="MobiDB-lite"/>
    </source>
</evidence>
<dbReference type="AlphaFoldDB" id="A0A1V3XBR2"/>
<accession>A0A1V3XBR2</accession>